<feature type="compositionally biased region" description="Polar residues" evidence="1">
    <location>
        <begin position="691"/>
        <end position="717"/>
    </location>
</feature>
<feature type="region of interest" description="Disordered" evidence="1">
    <location>
        <begin position="688"/>
        <end position="759"/>
    </location>
</feature>
<accession>A0A0L0VXQ3</accession>
<feature type="region of interest" description="Disordered" evidence="1">
    <location>
        <begin position="1058"/>
        <end position="1130"/>
    </location>
</feature>
<feature type="compositionally biased region" description="Polar residues" evidence="1">
    <location>
        <begin position="599"/>
        <end position="628"/>
    </location>
</feature>
<evidence type="ECO:0000313" key="2">
    <source>
        <dbReference type="EMBL" id="KNF03815.1"/>
    </source>
</evidence>
<keyword evidence="3" id="KW-1185">Reference proteome</keyword>
<feature type="compositionally biased region" description="Polar residues" evidence="1">
    <location>
        <begin position="7"/>
        <end position="20"/>
    </location>
</feature>
<reference evidence="3" key="1">
    <citation type="submission" date="2014-03" db="EMBL/GenBank/DDBJ databases">
        <title>The Genome Sequence of Puccinia striiformis f. sp. tritici PST-78.</title>
        <authorList>
            <consortium name="The Broad Institute Genome Sequencing Platform"/>
            <person name="Cuomo C."/>
            <person name="Hulbert S."/>
            <person name="Chen X."/>
            <person name="Walker B."/>
            <person name="Young S.K."/>
            <person name="Zeng Q."/>
            <person name="Gargeya S."/>
            <person name="Fitzgerald M."/>
            <person name="Haas B."/>
            <person name="Abouelleil A."/>
            <person name="Alvarado L."/>
            <person name="Arachchi H.M."/>
            <person name="Berlin A.M."/>
            <person name="Chapman S.B."/>
            <person name="Goldberg J."/>
            <person name="Griggs A."/>
            <person name="Gujja S."/>
            <person name="Hansen M."/>
            <person name="Howarth C."/>
            <person name="Imamovic A."/>
            <person name="Larimer J."/>
            <person name="McCowan C."/>
            <person name="Montmayeur A."/>
            <person name="Murphy C."/>
            <person name="Neiman D."/>
            <person name="Pearson M."/>
            <person name="Priest M."/>
            <person name="Roberts A."/>
            <person name="Saif S."/>
            <person name="Shea T."/>
            <person name="Sisk P."/>
            <person name="Sykes S."/>
            <person name="Wortman J."/>
            <person name="Nusbaum C."/>
            <person name="Birren B."/>
        </authorList>
    </citation>
    <scope>NUCLEOTIDE SEQUENCE [LARGE SCALE GENOMIC DNA]</scope>
    <source>
        <strain evidence="3">race PST-78</strain>
    </source>
</reference>
<dbReference type="AlphaFoldDB" id="A0A0L0VXQ3"/>
<feature type="compositionally biased region" description="Low complexity" evidence="1">
    <location>
        <begin position="428"/>
        <end position="510"/>
    </location>
</feature>
<evidence type="ECO:0000313" key="3">
    <source>
        <dbReference type="Proteomes" id="UP000054564"/>
    </source>
</evidence>
<name>A0A0L0VXQ3_9BASI</name>
<feature type="region of interest" description="Disordered" evidence="1">
    <location>
        <begin position="1"/>
        <end position="134"/>
    </location>
</feature>
<feature type="compositionally biased region" description="Low complexity" evidence="1">
    <location>
        <begin position="737"/>
        <end position="757"/>
    </location>
</feature>
<organism evidence="2 3">
    <name type="scientific">Puccinia striiformis f. sp. tritici PST-78</name>
    <dbReference type="NCBI Taxonomy" id="1165861"/>
    <lineage>
        <taxon>Eukaryota</taxon>
        <taxon>Fungi</taxon>
        <taxon>Dikarya</taxon>
        <taxon>Basidiomycota</taxon>
        <taxon>Pucciniomycotina</taxon>
        <taxon>Pucciniomycetes</taxon>
        <taxon>Pucciniales</taxon>
        <taxon>Pucciniaceae</taxon>
        <taxon>Puccinia</taxon>
    </lineage>
</organism>
<dbReference type="EMBL" id="AJIL01000015">
    <property type="protein sequence ID" value="KNF03815.1"/>
    <property type="molecule type" value="Genomic_DNA"/>
</dbReference>
<protein>
    <submittedName>
        <fullName evidence="2">Uncharacterized protein</fullName>
    </submittedName>
</protein>
<feature type="compositionally biased region" description="Polar residues" evidence="1">
    <location>
        <begin position="575"/>
        <end position="588"/>
    </location>
</feature>
<feature type="compositionally biased region" description="Polar residues" evidence="1">
    <location>
        <begin position="43"/>
        <end position="52"/>
    </location>
</feature>
<feature type="region of interest" description="Disordered" evidence="1">
    <location>
        <begin position="965"/>
        <end position="1017"/>
    </location>
</feature>
<gene>
    <name evidence="2" type="ORF">PSTG_02909</name>
</gene>
<feature type="region of interest" description="Disordered" evidence="1">
    <location>
        <begin position="311"/>
        <end position="371"/>
    </location>
</feature>
<feature type="region of interest" description="Disordered" evidence="1">
    <location>
        <begin position="575"/>
        <end position="631"/>
    </location>
</feature>
<feature type="region of interest" description="Disordered" evidence="1">
    <location>
        <begin position="394"/>
        <end position="511"/>
    </location>
</feature>
<evidence type="ECO:0000256" key="1">
    <source>
        <dbReference type="SAM" id="MobiDB-lite"/>
    </source>
</evidence>
<feature type="compositionally biased region" description="Pro residues" evidence="1">
    <location>
        <begin position="416"/>
        <end position="427"/>
    </location>
</feature>
<dbReference type="OrthoDB" id="2590746at2759"/>
<dbReference type="Proteomes" id="UP000054564">
    <property type="component" value="Unassembled WGS sequence"/>
</dbReference>
<feature type="compositionally biased region" description="Acidic residues" evidence="1">
    <location>
        <begin position="1106"/>
        <end position="1128"/>
    </location>
</feature>
<feature type="compositionally biased region" description="Pro residues" evidence="1">
    <location>
        <begin position="987"/>
        <end position="1008"/>
    </location>
</feature>
<feature type="compositionally biased region" description="Low complexity" evidence="1">
    <location>
        <begin position="30"/>
        <end position="42"/>
    </location>
</feature>
<comment type="caution">
    <text evidence="2">The sequence shown here is derived from an EMBL/GenBank/DDBJ whole genome shotgun (WGS) entry which is preliminary data.</text>
</comment>
<feature type="region of interest" description="Disordered" evidence="1">
    <location>
        <begin position="899"/>
        <end position="921"/>
    </location>
</feature>
<feature type="compositionally biased region" description="Low complexity" evidence="1">
    <location>
        <begin position="394"/>
        <end position="415"/>
    </location>
</feature>
<feature type="compositionally biased region" description="Polar residues" evidence="1">
    <location>
        <begin position="903"/>
        <end position="915"/>
    </location>
</feature>
<proteinExistence type="predicted"/>
<sequence>MFPIISSIPTDSPTMGTRSVSLGPPGVSFAAAPTTATSSSSPVRNSLLNPAFSSGGHHRSSSLSALVRRNSYRRKSGLSQNNPAGGTTPTTTTTTMPDLIPIISRGRSSAEVQGREPSSAITPHPTPRQSLSSTPQLLQPAIFHVNTLSIIQPRTTSTWNSSYDLDRRSFRVSLHNPRQQVTSLLALSSIPRPLTPPFDEERENSASVILTATRTAIEDEAIQAAIAASLQPVYNQQQVSLQLVDDGDGETTLPHHWADHRRAHANPRRRDSTAMTDLELDESGLTIPNPRTTIELDWSEGARTARRMFGIDDSTPPSIHSSEPQHLTGSVGMERSTTNNPFRVPAGNSHPPGNPTRHISNSNYHRQPLGTHPAAASQLNQKYVKTQELLQLQLQKQQQQHQQDYLAHAPASNPTTPTPINPFPNQPSPISIRALANKNNNNSNPDNKIKLSSLSPIDPPSSTGITPQIQITTKIQITTHSPPSSSSSGSSSSGPFSSPSTSPSSPISPSLLLDSPRLTLYDSPLNRSLSSPGTSYSLLRNLHQKSRPMLSQLRASFKTKSSFLSEQENLQNRSAQLSIPNITESTVLSPIPDREENDTAQSDQLSPTSLSHNLSPTSFTHSSLSPTSPGFAISSEAQQMTTSPSSSTFPLKPAMPAEMFVIVRPPPGKQNHPLNLQIQLILPNLTHTSREPSLSTPAPQITTSPSQSQIFTATPISTAPEPIERSENTTQLNRAQSIRSVHSNRSSRSNRTCSSASEGRNRRVTPLYNLHWHNVLPTWICDAGTDAKVAKFAKKGLELIDLANIEPSEIGIGRYASCINLLLSGGPISPPAQVNTFLAPIGTPRPGLNKQDRPGASVLFNKVKKLNVFSKKTGPKSEPEPDPKTVVKKFSGITMSDHCSHNDLPSTNAGLSTVGPTMEAGGRRAEGYTWIVRKWTKPEIVDWQNSSPKLNQLNPVFIEWRKAKKRARGLTKPKTDPAEQGGSAESAPPPPPPPAPVVVPPEPTPPPIVEAETVSPTLPPIAPDSALKLFTLPTATTQGVINFFGRFTKAVEPAAVAEPGAGDSTEQAPVNDMSSSEPTTSTTDDHGAVSTDSQPDKSVANSPADSGDESGDDQDNESGEDSDPEDSESPWHCEVVIQGGPTIDGRQQRVFVAKLTPHPHHPKLVAQLAVPWTLEPLILRPISSSPPSEEDEEGDQFVLQVDEIKDLVAATCMWLVVKERLGGVGKRRKGDRAWRI</sequence>
<feature type="compositionally biased region" description="Polar residues" evidence="1">
    <location>
        <begin position="315"/>
        <end position="328"/>
    </location>
</feature>